<feature type="transmembrane region" description="Helical" evidence="1">
    <location>
        <begin position="42"/>
        <end position="65"/>
    </location>
</feature>
<gene>
    <name evidence="2" type="ORF">F5891DRAFT_1042291</name>
</gene>
<dbReference type="AlphaFoldDB" id="A0AAD4E2Y7"/>
<evidence type="ECO:0000256" key="1">
    <source>
        <dbReference type="SAM" id="Phobius"/>
    </source>
</evidence>
<name>A0AAD4E2Y7_9AGAM</name>
<keyword evidence="3" id="KW-1185">Reference proteome</keyword>
<keyword evidence="1" id="KW-0472">Membrane</keyword>
<accession>A0AAD4E2Y7</accession>
<dbReference type="Proteomes" id="UP001195769">
    <property type="component" value="Unassembled WGS sequence"/>
</dbReference>
<dbReference type="GeneID" id="64656396"/>
<feature type="transmembrane region" description="Helical" evidence="1">
    <location>
        <begin position="12"/>
        <end position="30"/>
    </location>
</feature>
<dbReference type="EMBL" id="JABBWK010000037">
    <property type="protein sequence ID" value="KAG1898764.1"/>
    <property type="molecule type" value="Genomic_DNA"/>
</dbReference>
<comment type="caution">
    <text evidence="2">The sequence shown here is derived from an EMBL/GenBank/DDBJ whole genome shotgun (WGS) entry which is preliminary data.</text>
</comment>
<evidence type="ECO:0000313" key="3">
    <source>
        <dbReference type="Proteomes" id="UP001195769"/>
    </source>
</evidence>
<evidence type="ECO:0000313" key="2">
    <source>
        <dbReference type="EMBL" id="KAG1898764.1"/>
    </source>
</evidence>
<keyword evidence="1" id="KW-0812">Transmembrane</keyword>
<proteinExistence type="predicted"/>
<protein>
    <submittedName>
        <fullName evidence="2">Uncharacterized protein</fullName>
    </submittedName>
</protein>
<dbReference type="RefSeq" id="XP_041224340.1">
    <property type="nucleotide sequence ID" value="XM_041362098.1"/>
</dbReference>
<reference evidence="2" key="1">
    <citation type="journal article" date="2020" name="New Phytol.">
        <title>Comparative genomics reveals dynamic genome evolution in host specialist ectomycorrhizal fungi.</title>
        <authorList>
            <person name="Lofgren L.A."/>
            <person name="Nguyen N.H."/>
            <person name="Vilgalys R."/>
            <person name="Ruytinx J."/>
            <person name="Liao H.L."/>
            <person name="Branco S."/>
            <person name="Kuo A."/>
            <person name="LaButti K."/>
            <person name="Lipzen A."/>
            <person name="Andreopoulos W."/>
            <person name="Pangilinan J."/>
            <person name="Riley R."/>
            <person name="Hundley H."/>
            <person name="Na H."/>
            <person name="Barry K."/>
            <person name="Grigoriev I.V."/>
            <person name="Stajich J.E."/>
            <person name="Kennedy P.G."/>
        </authorList>
    </citation>
    <scope>NUCLEOTIDE SEQUENCE</scope>
    <source>
        <strain evidence="2">FC203</strain>
    </source>
</reference>
<keyword evidence="1" id="KW-1133">Transmembrane helix</keyword>
<organism evidence="2 3">
    <name type="scientific">Suillus fuscotomentosus</name>
    <dbReference type="NCBI Taxonomy" id="1912939"/>
    <lineage>
        <taxon>Eukaryota</taxon>
        <taxon>Fungi</taxon>
        <taxon>Dikarya</taxon>
        <taxon>Basidiomycota</taxon>
        <taxon>Agaricomycotina</taxon>
        <taxon>Agaricomycetes</taxon>
        <taxon>Agaricomycetidae</taxon>
        <taxon>Boletales</taxon>
        <taxon>Suillineae</taxon>
        <taxon>Suillaceae</taxon>
        <taxon>Suillus</taxon>
    </lineage>
</organism>
<sequence length="69" mass="7629">MIVFYKRYHNSVNNAEACLSFVGVCIASYLDNFTSQQSEVPTLMTGRFTCAILQSISAIAFRIIIMAAS</sequence>